<reference evidence="1 2" key="1">
    <citation type="submission" date="2021-06" db="EMBL/GenBank/DDBJ databases">
        <title>Caerostris extrusa draft genome.</title>
        <authorList>
            <person name="Kono N."/>
            <person name="Arakawa K."/>
        </authorList>
    </citation>
    <scope>NUCLEOTIDE SEQUENCE [LARGE SCALE GENOMIC DNA]</scope>
</reference>
<evidence type="ECO:0008006" key="3">
    <source>
        <dbReference type="Google" id="ProtNLM"/>
    </source>
</evidence>
<dbReference type="EMBL" id="BPLR01019908">
    <property type="protein sequence ID" value="GIX73042.1"/>
    <property type="molecule type" value="Genomic_DNA"/>
</dbReference>
<comment type="caution">
    <text evidence="1">The sequence shown here is derived from an EMBL/GenBank/DDBJ whole genome shotgun (WGS) entry which is preliminary data.</text>
</comment>
<gene>
    <name evidence="1" type="ORF">CEXT_144131</name>
</gene>
<sequence length="81" mass="9261">MASLCGICFLRLLEGFCRRSDYSISQSPRKCVITRGSRTQLQLNQRRILAQLTVLDEMANPASRRISSVALWLRISRLFTS</sequence>
<dbReference type="AlphaFoldDB" id="A0AAV4MKK2"/>
<name>A0AAV4MKK2_CAEEX</name>
<evidence type="ECO:0000313" key="1">
    <source>
        <dbReference type="EMBL" id="GIX73042.1"/>
    </source>
</evidence>
<accession>A0AAV4MKK2</accession>
<protein>
    <recommendedName>
        <fullName evidence="3">Secreted protein</fullName>
    </recommendedName>
</protein>
<evidence type="ECO:0000313" key="2">
    <source>
        <dbReference type="Proteomes" id="UP001054945"/>
    </source>
</evidence>
<proteinExistence type="predicted"/>
<dbReference type="Proteomes" id="UP001054945">
    <property type="component" value="Unassembled WGS sequence"/>
</dbReference>
<organism evidence="1 2">
    <name type="scientific">Caerostris extrusa</name>
    <name type="common">Bark spider</name>
    <name type="synonym">Caerostris bankana</name>
    <dbReference type="NCBI Taxonomy" id="172846"/>
    <lineage>
        <taxon>Eukaryota</taxon>
        <taxon>Metazoa</taxon>
        <taxon>Ecdysozoa</taxon>
        <taxon>Arthropoda</taxon>
        <taxon>Chelicerata</taxon>
        <taxon>Arachnida</taxon>
        <taxon>Araneae</taxon>
        <taxon>Araneomorphae</taxon>
        <taxon>Entelegynae</taxon>
        <taxon>Araneoidea</taxon>
        <taxon>Araneidae</taxon>
        <taxon>Caerostris</taxon>
    </lineage>
</organism>
<keyword evidence="2" id="KW-1185">Reference proteome</keyword>